<keyword evidence="3" id="KW-0804">Transcription</keyword>
<dbReference type="InterPro" id="IPR009057">
    <property type="entry name" value="Homeodomain-like_sf"/>
</dbReference>
<dbReference type="PROSITE" id="PS01124">
    <property type="entry name" value="HTH_ARAC_FAMILY_2"/>
    <property type="match status" value="1"/>
</dbReference>
<dbReference type="SMART" id="SM00342">
    <property type="entry name" value="HTH_ARAC"/>
    <property type="match status" value="1"/>
</dbReference>
<evidence type="ECO:0000256" key="1">
    <source>
        <dbReference type="ARBA" id="ARBA00023015"/>
    </source>
</evidence>
<proteinExistence type="predicted"/>
<dbReference type="InterPro" id="IPR018060">
    <property type="entry name" value="HTH_AraC"/>
</dbReference>
<comment type="caution">
    <text evidence="6">The sequence shown here is derived from an EMBL/GenBank/DDBJ whole genome shotgun (WGS) entry which is preliminary data.</text>
</comment>
<dbReference type="RefSeq" id="WP_003843648.1">
    <property type="nucleotide sequence ID" value="NZ_AP028314.1"/>
</dbReference>
<dbReference type="Pfam" id="PF12833">
    <property type="entry name" value="HTH_18"/>
    <property type="match status" value="1"/>
</dbReference>
<dbReference type="Proteomes" id="UP001169574">
    <property type="component" value="Unassembled WGS sequence"/>
</dbReference>
<sequence>MYIKEWLANQTHVATSVFHLGRYCDDWKASTYPTGMPSFHLVLEGQCWLRFTDRNTVVNLSEGDIVFFFFNMPFYLVSSPEANAENIPKKSMYSISEPKDGDTALLCGFLHPKTIQGEILFALLPEFMIIKKDDTSSQKISQLVAILQLECSVSQSGCELALARLTDLLLVYIVEQIVDEHLVDIKLLDISQHAPFSDLLLQIMHNPTLDWSIDMMAGKVNMSRSTFIRKIDDICGYTPNELVTRLRINIAINLLRRGYKVEEVTSRVGYESLSGFNKAFRKITSSTPADFWKAR</sequence>
<reference evidence="5" key="4">
    <citation type="submission" date="2024-02" db="EMBL/GenBank/DDBJ databases">
        <authorList>
            <consortium name="Clinical and Environmental Microbiology Branch: Whole genome sequencing antimicrobial resistance pathogens in the healthcare setting"/>
        </authorList>
    </citation>
    <scope>NUCLEOTIDE SEQUENCE</scope>
    <source>
        <strain evidence="5">Whole organism</strain>
    </source>
</reference>
<dbReference type="AlphaFoldDB" id="A0A9P3W652"/>
<dbReference type="PROSITE" id="PS00041">
    <property type="entry name" value="HTH_ARAC_FAMILY_1"/>
    <property type="match status" value="1"/>
</dbReference>
<dbReference type="EMBL" id="ABLGCN030000021">
    <property type="protein sequence ID" value="EMM7460276.1"/>
    <property type="molecule type" value="Genomic_DNA"/>
</dbReference>
<dbReference type="EMBL" id="NEFA01000075">
    <property type="protein sequence ID" value="OYQ92771.1"/>
    <property type="molecule type" value="Genomic_DNA"/>
</dbReference>
<gene>
    <name evidence="7" type="ORF">B9P89_28425</name>
    <name evidence="6" type="ORF">KV121_000376</name>
    <name evidence="5" type="ORF">P7U51_004871</name>
</gene>
<evidence type="ECO:0000313" key="9">
    <source>
        <dbReference type="Proteomes" id="UP000885148"/>
    </source>
</evidence>
<dbReference type="GO" id="GO:0003700">
    <property type="term" value="F:DNA-binding transcription factor activity"/>
    <property type="evidence" value="ECO:0007669"/>
    <property type="project" value="InterPro"/>
</dbReference>
<keyword evidence="1" id="KW-0805">Transcription regulation</keyword>
<dbReference type="OrthoDB" id="9783876at2"/>
<evidence type="ECO:0000313" key="8">
    <source>
        <dbReference type="Proteomes" id="UP000215827"/>
    </source>
</evidence>
<evidence type="ECO:0000313" key="5">
    <source>
        <dbReference type="EMBL" id="EMM7460276.1"/>
    </source>
</evidence>
<feature type="domain" description="HTH araC/xylS-type" evidence="4">
    <location>
        <begin position="197"/>
        <end position="294"/>
    </location>
</feature>
<dbReference type="GO" id="GO:0043565">
    <property type="term" value="F:sequence-specific DNA binding"/>
    <property type="evidence" value="ECO:0007669"/>
    <property type="project" value="InterPro"/>
</dbReference>
<dbReference type="InterPro" id="IPR018062">
    <property type="entry name" value="HTH_AraC-typ_CS"/>
</dbReference>
<dbReference type="PANTHER" id="PTHR11019:SF159">
    <property type="entry name" value="TRANSCRIPTIONAL REGULATOR-RELATED"/>
    <property type="match status" value="1"/>
</dbReference>
<reference evidence="6" key="3">
    <citation type="submission" date="2021-07" db="EMBL/GenBank/DDBJ databases">
        <authorList>
            <consortium name="NCBI Pathogen Detection Project"/>
        </authorList>
    </citation>
    <scope>NUCLEOTIDE SEQUENCE</scope>
    <source>
        <strain evidence="6">91871</strain>
    </source>
</reference>
<dbReference type="Proteomes" id="UP000215827">
    <property type="component" value="Unassembled WGS sequence"/>
</dbReference>
<reference evidence="7 8" key="1">
    <citation type="submission" date="2017-04" db="EMBL/GenBank/DDBJ databases">
        <title>Emergence of KPC-2-producing Citrobacter isolates from sediments of a Chinese river.</title>
        <authorList>
            <person name="Zheng B."/>
        </authorList>
    </citation>
    <scope>NUCLEOTIDE SEQUENCE [LARGE SCALE GENOMIC DNA]</scope>
    <source>
        <strain evidence="7 8">C191</strain>
    </source>
</reference>
<dbReference type="InterPro" id="IPR032783">
    <property type="entry name" value="AraC_lig"/>
</dbReference>
<reference evidence="6" key="2">
    <citation type="journal article" date="2018" name="Genome Biol.">
        <title>SKESA: strategic k-mer extension for scrupulous assemblies.</title>
        <authorList>
            <person name="Souvorov A."/>
            <person name="Agarwala R."/>
            <person name="Lipman D.J."/>
        </authorList>
    </citation>
    <scope>NUCLEOTIDE SEQUENCE</scope>
    <source>
        <strain evidence="6">91871</strain>
    </source>
</reference>
<accession>A0A9P3W652</accession>
<dbReference type="EMBL" id="DAESCB010000001">
    <property type="protein sequence ID" value="HBH7040392.1"/>
    <property type="molecule type" value="Genomic_DNA"/>
</dbReference>
<protein>
    <submittedName>
        <fullName evidence="6">AraC family transcriptional regulator</fullName>
    </submittedName>
</protein>
<dbReference type="SUPFAM" id="SSF46689">
    <property type="entry name" value="Homeodomain-like"/>
    <property type="match status" value="1"/>
</dbReference>
<dbReference type="Proteomes" id="UP000885148">
    <property type="component" value="Unassembled WGS sequence"/>
</dbReference>
<evidence type="ECO:0000259" key="4">
    <source>
        <dbReference type="PROSITE" id="PS01124"/>
    </source>
</evidence>
<evidence type="ECO:0000313" key="7">
    <source>
        <dbReference type="EMBL" id="OYQ92771.1"/>
    </source>
</evidence>
<evidence type="ECO:0000313" key="6">
    <source>
        <dbReference type="EMBL" id="HBH7040392.1"/>
    </source>
</evidence>
<evidence type="ECO:0000256" key="3">
    <source>
        <dbReference type="ARBA" id="ARBA00023163"/>
    </source>
</evidence>
<dbReference type="Pfam" id="PF12852">
    <property type="entry name" value="Cupin_6"/>
    <property type="match status" value="1"/>
</dbReference>
<name>A0A9P3W652_CITFR</name>
<keyword evidence="2" id="KW-0238">DNA-binding</keyword>
<organism evidence="6 9">
    <name type="scientific">Citrobacter freundii</name>
    <dbReference type="NCBI Taxonomy" id="546"/>
    <lineage>
        <taxon>Bacteria</taxon>
        <taxon>Pseudomonadati</taxon>
        <taxon>Pseudomonadota</taxon>
        <taxon>Gammaproteobacteria</taxon>
        <taxon>Enterobacterales</taxon>
        <taxon>Enterobacteriaceae</taxon>
        <taxon>Citrobacter</taxon>
        <taxon>Citrobacter freundii complex</taxon>
    </lineage>
</organism>
<dbReference type="Gene3D" id="1.10.10.60">
    <property type="entry name" value="Homeodomain-like"/>
    <property type="match status" value="1"/>
</dbReference>
<evidence type="ECO:0000256" key="2">
    <source>
        <dbReference type="ARBA" id="ARBA00023125"/>
    </source>
</evidence>
<dbReference type="PANTHER" id="PTHR11019">
    <property type="entry name" value="HTH-TYPE TRANSCRIPTIONAL REGULATOR NIMR"/>
    <property type="match status" value="1"/>
</dbReference>